<reference evidence="1" key="1">
    <citation type="submission" date="2023-04" db="EMBL/GenBank/DDBJ databases">
        <authorList>
            <person name="Vijverberg K."/>
            <person name="Xiong W."/>
            <person name="Schranz E."/>
        </authorList>
    </citation>
    <scope>NUCLEOTIDE SEQUENCE</scope>
</reference>
<dbReference type="Proteomes" id="UP001177003">
    <property type="component" value="Chromosome 1"/>
</dbReference>
<dbReference type="EMBL" id="OX465077">
    <property type="protein sequence ID" value="CAI9269387.1"/>
    <property type="molecule type" value="Genomic_DNA"/>
</dbReference>
<evidence type="ECO:0000313" key="2">
    <source>
        <dbReference type="Proteomes" id="UP001177003"/>
    </source>
</evidence>
<protein>
    <submittedName>
        <fullName evidence="1">Uncharacterized protein</fullName>
    </submittedName>
</protein>
<proteinExistence type="predicted"/>
<organism evidence="1 2">
    <name type="scientific">Lactuca saligna</name>
    <name type="common">Willowleaf lettuce</name>
    <dbReference type="NCBI Taxonomy" id="75948"/>
    <lineage>
        <taxon>Eukaryota</taxon>
        <taxon>Viridiplantae</taxon>
        <taxon>Streptophyta</taxon>
        <taxon>Embryophyta</taxon>
        <taxon>Tracheophyta</taxon>
        <taxon>Spermatophyta</taxon>
        <taxon>Magnoliopsida</taxon>
        <taxon>eudicotyledons</taxon>
        <taxon>Gunneridae</taxon>
        <taxon>Pentapetalae</taxon>
        <taxon>asterids</taxon>
        <taxon>campanulids</taxon>
        <taxon>Asterales</taxon>
        <taxon>Asteraceae</taxon>
        <taxon>Cichorioideae</taxon>
        <taxon>Cichorieae</taxon>
        <taxon>Lactucinae</taxon>
        <taxon>Lactuca</taxon>
    </lineage>
</organism>
<evidence type="ECO:0000313" key="1">
    <source>
        <dbReference type="EMBL" id="CAI9269387.1"/>
    </source>
</evidence>
<keyword evidence="2" id="KW-1185">Reference proteome</keyword>
<accession>A0AA35YC57</accession>
<dbReference type="AlphaFoldDB" id="A0AA35YC57"/>
<gene>
    <name evidence="1" type="ORF">LSALG_LOCUS9766</name>
</gene>
<name>A0AA35YC57_LACSI</name>
<sequence>MNWTTLGEQGFLSGLWSPYIRSYSPFRLNIVSLLPLQCISCVPFIFLPSLQISSLPMIMASAGSFSYGGFHTSDIDIPTDNEPLAMEMQVDTENLRNDFAMELAEVKE</sequence>